<evidence type="ECO:0000313" key="3">
    <source>
        <dbReference type="Proteomes" id="UP001063368"/>
    </source>
</evidence>
<feature type="compositionally biased region" description="Basic and acidic residues" evidence="1">
    <location>
        <begin position="60"/>
        <end position="80"/>
    </location>
</feature>
<evidence type="ECO:0000256" key="1">
    <source>
        <dbReference type="SAM" id="MobiDB-lite"/>
    </source>
</evidence>
<gene>
    <name evidence="2" type="ORF">N9A08_11805</name>
</gene>
<dbReference type="RefSeq" id="WP_263127339.1">
    <property type="nucleotide sequence ID" value="NZ_CP106856.1"/>
</dbReference>
<keyword evidence="3" id="KW-1185">Reference proteome</keyword>
<evidence type="ECO:0008006" key="4">
    <source>
        <dbReference type="Google" id="ProtNLM"/>
    </source>
</evidence>
<name>A0ABY6FQ31_9MICC</name>
<evidence type="ECO:0000313" key="2">
    <source>
        <dbReference type="EMBL" id="UYB35313.1"/>
    </source>
</evidence>
<organism evidence="2 3">
    <name type="scientific">Arthrobacter koreensis</name>
    <dbReference type="NCBI Taxonomy" id="199136"/>
    <lineage>
        <taxon>Bacteria</taxon>
        <taxon>Bacillati</taxon>
        <taxon>Actinomycetota</taxon>
        <taxon>Actinomycetes</taxon>
        <taxon>Micrococcales</taxon>
        <taxon>Micrococcaceae</taxon>
        <taxon>Arthrobacter</taxon>
    </lineage>
</organism>
<feature type="region of interest" description="Disordered" evidence="1">
    <location>
        <begin position="60"/>
        <end position="87"/>
    </location>
</feature>
<sequence>MGIFDSIARGLGSLRPLTDTELEDGHEALRQRYVTSGDVGEASSLYDELHRYDDEMIRRANKAYERENPNPPEPRHREHGWYLSNDD</sequence>
<protein>
    <recommendedName>
        <fullName evidence="4">Pentatricopeptide repeat domain-containing protein (PPR motif)</fullName>
    </recommendedName>
</protein>
<dbReference type="EMBL" id="CP106856">
    <property type="protein sequence ID" value="UYB35313.1"/>
    <property type="molecule type" value="Genomic_DNA"/>
</dbReference>
<accession>A0ABY6FQ31</accession>
<reference evidence="2" key="1">
    <citation type="submission" date="2022-09" db="EMBL/GenBank/DDBJ databases">
        <authorList>
            <person name="Li D."/>
            <person name="Cheng J."/>
            <person name="Li Y."/>
        </authorList>
    </citation>
    <scope>NUCLEOTIDE SEQUENCE</scope>
    <source>
        <strain evidence="2">DL</strain>
    </source>
</reference>
<proteinExistence type="predicted"/>
<dbReference type="Proteomes" id="UP001063368">
    <property type="component" value="Chromosome"/>
</dbReference>